<dbReference type="Proteomes" id="UP000485058">
    <property type="component" value="Unassembled WGS sequence"/>
</dbReference>
<dbReference type="Pfam" id="PF00750">
    <property type="entry name" value="tRNA-synt_1d"/>
    <property type="match status" value="1"/>
</dbReference>
<dbReference type="EMBL" id="BLLF01001324">
    <property type="protein sequence ID" value="GFH18588.1"/>
    <property type="molecule type" value="Genomic_DNA"/>
</dbReference>
<dbReference type="InterPro" id="IPR035684">
    <property type="entry name" value="ArgRS_core"/>
</dbReference>
<comment type="caution">
    <text evidence="2">The sequence shown here is derived from an EMBL/GenBank/DDBJ whole genome shotgun (WGS) entry which is preliminary data.</text>
</comment>
<sequence>PGCRASKKRFDEDEAFKTRARESVTALQSGEPSARAAWQRICAASRKEFQAIYTRLGVTLQERGESFYNPMLRPVVE</sequence>
<feature type="domain" description="Arginyl-tRNA synthetase catalytic core" evidence="1">
    <location>
        <begin position="4"/>
        <end position="76"/>
    </location>
</feature>
<gene>
    <name evidence="2" type="ORF">HaLaN_15418</name>
</gene>
<proteinExistence type="predicted"/>
<feature type="non-terminal residue" evidence="2">
    <location>
        <position position="77"/>
    </location>
</feature>
<dbReference type="Gene3D" id="3.40.50.620">
    <property type="entry name" value="HUPs"/>
    <property type="match status" value="1"/>
</dbReference>
<dbReference type="AlphaFoldDB" id="A0A699ZIZ6"/>
<name>A0A699ZIZ6_HAELA</name>
<organism evidence="2 3">
    <name type="scientific">Haematococcus lacustris</name>
    <name type="common">Green alga</name>
    <name type="synonym">Haematococcus pluvialis</name>
    <dbReference type="NCBI Taxonomy" id="44745"/>
    <lineage>
        <taxon>Eukaryota</taxon>
        <taxon>Viridiplantae</taxon>
        <taxon>Chlorophyta</taxon>
        <taxon>core chlorophytes</taxon>
        <taxon>Chlorophyceae</taxon>
        <taxon>CS clade</taxon>
        <taxon>Chlamydomonadales</taxon>
        <taxon>Haematococcaceae</taxon>
        <taxon>Haematococcus</taxon>
    </lineage>
</organism>
<feature type="non-terminal residue" evidence="2">
    <location>
        <position position="1"/>
    </location>
</feature>
<evidence type="ECO:0000313" key="2">
    <source>
        <dbReference type="EMBL" id="GFH18588.1"/>
    </source>
</evidence>
<dbReference type="GO" id="GO:0004814">
    <property type="term" value="F:arginine-tRNA ligase activity"/>
    <property type="evidence" value="ECO:0007669"/>
    <property type="project" value="InterPro"/>
</dbReference>
<dbReference type="PANTHER" id="PTHR11956">
    <property type="entry name" value="ARGINYL-TRNA SYNTHETASE"/>
    <property type="match status" value="1"/>
</dbReference>
<dbReference type="SUPFAM" id="SSF52374">
    <property type="entry name" value="Nucleotidylyl transferase"/>
    <property type="match status" value="1"/>
</dbReference>
<dbReference type="GO" id="GO:0006420">
    <property type="term" value="P:arginyl-tRNA aminoacylation"/>
    <property type="evidence" value="ECO:0007669"/>
    <property type="project" value="InterPro"/>
</dbReference>
<dbReference type="PANTHER" id="PTHR11956:SF5">
    <property type="entry name" value="ARGININE--TRNA LIGASE, CYTOPLASMIC"/>
    <property type="match status" value="1"/>
</dbReference>
<accession>A0A699ZIZ6</accession>
<dbReference type="InterPro" id="IPR014729">
    <property type="entry name" value="Rossmann-like_a/b/a_fold"/>
</dbReference>
<dbReference type="GO" id="GO:0005524">
    <property type="term" value="F:ATP binding"/>
    <property type="evidence" value="ECO:0007669"/>
    <property type="project" value="InterPro"/>
</dbReference>
<evidence type="ECO:0000259" key="1">
    <source>
        <dbReference type="Pfam" id="PF00750"/>
    </source>
</evidence>
<dbReference type="InterPro" id="IPR001278">
    <property type="entry name" value="Arg-tRNA-ligase"/>
</dbReference>
<protein>
    <recommendedName>
        <fullName evidence="1">Arginyl-tRNA synthetase catalytic core domain-containing protein</fullName>
    </recommendedName>
</protein>
<evidence type="ECO:0000313" key="3">
    <source>
        <dbReference type="Proteomes" id="UP000485058"/>
    </source>
</evidence>
<reference evidence="2 3" key="1">
    <citation type="submission" date="2020-02" db="EMBL/GenBank/DDBJ databases">
        <title>Draft genome sequence of Haematococcus lacustris strain NIES-144.</title>
        <authorList>
            <person name="Morimoto D."/>
            <person name="Nakagawa S."/>
            <person name="Yoshida T."/>
            <person name="Sawayama S."/>
        </authorList>
    </citation>
    <scope>NUCLEOTIDE SEQUENCE [LARGE SCALE GENOMIC DNA]</scope>
    <source>
        <strain evidence="2 3">NIES-144</strain>
    </source>
</reference>
<keyword evidence="3" id="KW-1185">Reference proteome</keyword>